<proteinExistence type="predicted"/>
<accession>A0A066X1Y2</accession>
<dbReference type="AlphaFoldDB" id="A0A066X1Y2"/>
<organism evidence="1 2">
    <name type="scientific">Colletotrichum sublineola</name>
    <name type="common">Sorghum anthracnose fungus</name>
    <dbReference type="NCBI Taxonomy" id="1173701"/>
    <lineage>
        <taxon>Eukaryota</taxon>
        <taxon>Fungi</taxon>
        <taxon>Dikarya</taxon>
        <taxon>Ascomycota</taxon>
        <taxon>Pezizomycotina</taxon>
        <taxon>Sordariomycetes</taxon>
        <taxon>Hypocreomycetidae</taxon>
        <taxon>Glomerellales</taxon>
        <taxon>Glomerellaceae</taxon>
        <taxon>Colletotrichum</taxon>
        <taxon>Colletotrichum graminicola species complex</taxon>
    </lineage>
</organism>
<evidence type="ECO:0000313" key="1">
    <source>
        <dbReference type="EMBL" id="KDN59726.1"/>
    </source>
</evidence>
<dbReference type="EMBL" id="JMSE01001623">
    <property type="protein sequence ID" value="KDN59726.1"/>
    <property type="molecule type" value="Genomic_DNA"/>
</dbReference>
<sequence length="486" mass="54584">MCRPLTKSTSVWQLGSLFDSLDNSFFLESIQVLPRTNVHQETHGSYDTESDMGRAHPHKQDVEHFADVLEFCGWQDGHLGNIFHTTASSISFSSRSKDIGHEHINVVVAEIEDCFGTFGSCDSQERIIDERCTSDDYRLSVWPVSLCDSRNNTQKFYGSAFSHLSAKVMALHIIEKEEKTRPFHASAWPAPLRLIAKKDFEHDFMKCQPLKIRKVNSAAHYSHNQSVSGPRNRKRFFVHGESEKPNDQNLDSSSIHLTGSDYVSPWLDMNHFGQTAISLISAHLTPLTLVLGPQPLLSDERKPIRSAELTINQNTTSVNIPLTVTSRTEDSISFLLDPAENASVYRNQVLYIDDSAVLAWLDGPNCVNFGCDLHADGNDVGEHETPFFYQNRDRDAVDSSIAGASDLHLYDFGRSLLESEVAPSIFAVAHEQEADSLEEQLRLRAQAYPCSILLWPLHHYEDNEHNGGLISNLTQDRPSLEFPSTS</sequence>
<dbReference type="OrthoDB" id="4849418at2759"/>
<gene>
    <name evidence="1" type="ORF">CSUB01_09590</name>
</gene>
<dbReference type="HOGENOM" id="CLU_561403_0_0_1"/>
<evidence type="ECO:0000313" key="2">
    <source>
        <dbReference type="Proteomes" id="UP000027238"/>
    </source>
</evidence>
<name>A0A066X1Y2_COLSU</name>
<dbReference type="Proteomes" id="UP000027238">
    <property type="component" value="Unassembled WGS sequence"/>
</dbReference>
<comment type="caution">
    <text evidence="1">The sequence shown here is derived from an EMBL/GenBank/DDBJ whole genome shotgun (WGS) entry which is preliminary data.</text>
</comment>
<keyword evidence="2" id="KW-1185">Reference proteome</keyword>
<reference evidence="2" key="1">
    <citation type="journal article" date="2014" name="Genome Announc.">
        <title>Draft genome sequence of Colletotrichum sublineola, a destructive pathogen of cultivated sorghum.</title>
        <authorList>
            <person name="Baroncelli R."/>
            <person name="Sanz-Martin J.M."/>
            <person name="Rech G.E."/>
            <person name="Sukno S.A."/>
            <person name="Thon M.R."/>
        </authorList>
    </citation>
    <scope>NUCLEOTIDE SEQUENCE [LARGE SCALE GENOMIC DNA]</scope>
    <source>
        <strain evidence="2">TX430BB</strain>
    </source>
</reference>
<dbReference type="eggNOG" id="ENOG502T4RH">
    <property type="taxonomic scope" value="Eukaryota"/>
</dbReference>
<protein>
    <submittedName>
        <fullName evidence="1">Uncharacterized protein</fullName>
    </submittedName>
</protein>